<dbReference type="FunFam" id="3.30.300.70:FF:000001">
    <property type="entry name" value="Ribosome maturation factor RimP"/>
    <property type="match status" value="1"/>
</dbReference>
<dbReference type="InterPro" id="IPR028989">
    <property type="entry name" value="RimP_N"/>
</dbReference>
<sequence>MKDVLESVKSEVEKILLSMGLELFDISFKKERGRWVLRIIIDDPNGYVSIAQCENVSVKVSDYLDREDPIPHSYVLEVSSPGLDRPLRGLNDYKRFVGKLAKFWLVNGQVHVGRIESAQENQIVLDVLGEKITFRPEDVKRSRLEIEF</sequence>
<protein>
    <recommendedName>
        <fullName evidence="3">Ribosome maturation factor RimP</fullName>
    </recommendedName>
</protein>
<dbReference type="HAMAP" id="MF_01077">
    <property type="entry name" value="RimP"/>
    <property type="match status" value="1"/>
</dbReference>
<name>A0A832MLN4_9THEM</name>
<comment type="similarity">
    <text evidence="3">Belongs to the RimP family.</text>
</comment>
<dbReference type="PANTHER" id="PTHR33867:SF1">
    <property type="entry name" value="RIBOSOME MATURATION FACTOR RIMP"/>
    <property type="match status" value="1"/>
</dbReference>
<evidence type="ECO:0000256" key="1">
    <source>
        <dbReference type="ARBA" id="ARBA00022490"/>
    </source>
</evidence>
<dbReference type="EMBL" id="DTKQ01000012">
    <property type="protein sequence ID" value="HGZ78596.1"/>
    <property type="molecule type" value="Genomic_DNA"/>
</dbReference>
<keyword evidence="2 3" id="KW-0690">Ribosome biogenesis</keyword>
<comment type="caution">
    <text evidence="6">The sequence shown here is derived from an EMBL/GenBank/DDBJ whole genome shotgun (WGS) entry which is preliminary data.</text>
</comment>
<keyword evidence="1 3" id="KW-0963">Cytoplasm</keyword>
<gene>
    <name evidence="3 6" type="primary">rimP</name>
    <name evidence="6" type="ORF">ENW55_01250</name>
</gene>
<reference evidence="6" key="1">
    <citation type="journal article" date="2020" name="mSystems">
        <title>Genome- and Community-Level Interaction Insights into Carbon Utilization and Element Cycling Functions of Hydrothermarchaeota in Hydrothermal Sediment.</title>
        <authorList>
            <person name="Zhou Z."/>
            <person name="Liu Y."/>
            <person name="Xu W."/>
            <person name="Pan J."/>
            <person name="Luo Z.H."/>
            <person name="Li M."/>
        </authorList>
    </citation>
    <scope>NUCLEOTIDE SEQUENCE [LARGE SCALE GENOMIC DNA]</scope>
    <source>
        <strain evidence="6">SpSt-86</strain>
    </source>
</reference>
<dbReference type="Gene3D" id="3.30.300.70">
    <property type="entry name" value="RimP-like superfamily, N-terminal"/>
    <property type="match status" value="1"/>
</dbReference>
<evidence type="ECO:0000259" key="5">
    <source>
        <dbReference type="Pfam" id="PF17384"/>
    </source>
</evidence>
<comment type="subcellular location">
    <subcellularLocation>
        <location evidence="3">Cytoplasm</location>
    </subcellularLocation>
</comment>
<evidence type="ECO:0000313" key="6">
    <source>
        <dbReference type="EMBL" id="HGZ78596.1"/>
    </source>
</evidence>
<feature type="domain" description="Ribosome maturation factor RimP C-terminal" evidence="5">
    <location>
        <begin position="87"/>
        <end position="148"/>
    </location>
</feature>
<dbReference type="GO" id="GO:0006412">
    <property type="term" value="P:translation"/>
    <property type="evidence" value="ECO:0007669"/>
    <property type="project" value="TreeGrafter"/>
</dbReference>
<dbReference type="Pfam" id="PF17384">
    <property type="entry name" value="DUF150_C"/>
    <property type="match status" value="1"/>
</dbReference>
<dbReference type="NCBIfam" id="NF011231">
    <property type="entry name" value="PRK14638.1"/>
    <property type="match status" value="1"/>
</dbReference>
<dbReference type="InterPro" id="IPR028998">
    <property type="entry name" value="RimP_C"/>
</dbReference>
<accession>A0A832MLN4</accession>
<evidence type="ECO:0000259" key="4">
    <source>
        <dbReference type="Pfam" id="PF02576"/>
    </source>
</evidence>
<dbReference type="GO" id="GO:0000028">
    <property type="term" value="P:ribosomal small subunit assembly"/>
    <property type="evidence" value="ECO:0007669"/>
    <property type="project" value="TreeGrafter"/>
</dbReference>
<feature type="domain" description="Ribosome maturation factor RimP N-terminal" evidence="4">
    <location>
        <begin position="12"/>
        <end position="84"/>
    </location>
</feature>
<evidence type="ECO:0000256" key="3">
    <source>
        <dbReference type="HAMAP-Rule" id="MF_01077"/>
    </source>
</evidence>
<dbReference type="SUPFAM" id="SSF74942">
    <property type="entry name" value="YhbC-like, C-terminal domain"/>
    <property type="match status" value="1"/>
</dbReference>
<proteinExistence type="inferred from homology"/>
<organism evidence="6">
    <name type="scientific">Pseudothermotoga hypogea</name>
    <dbReference type="NCBI Taxonomy" id="57487"/>
    <lineage>
        <taxon>Bacteria</taxon>
        <taxon>Thermotogati</taxon>
        <taxon>Thermotogota</taxon>
        <taxon>Thermotogae</taxon>
        <taxon>Thermotogales</taxon>
        <taxon>Thermotogaceae</taxon>
        <taxon>Pseudothermotoga</taxon>
    </lineage>
</organism>
<dbReference type="InterPro" id="IPR035956">
    <property type="entry name" value="RimP_N_sf"/>
</dbReference>
<dbReference type="GO" id="GO:0005829">
    <property type="term" value="C:cytosol"/>
    <property type="evidence" value="ECO:0007669"/>
    <property type="project" value="TreeGrafter"/>
</dbReference>
<dbReference type="InterPro" id="IPR003728">
    <property type="entry name" value="Ribosome_maturation_RimP"/>
</dbReference>
<dbReference type="Pfam" id="PF02576">
    <property type="entry name" value="RimP_N"/>
    <property type="match status" value="1"/>
</dbReference>
<comment type="function">
    <text evidence="3">Required for maturation of 30S ribosomal subunits.</text>
</comment>
<dbReference type="InterPro" id="IPR036847">
    <property type="entry name" value="RimP_C_sf"/>
</dbReference>
<evidence type="ECO:0000256" key="2">
    <source>
        <dbReference type="ARBA" id="ARBA00022517"/>
    </source>
</evidence>
<dbReference type="AlphaFoldDB" id="A0A832MLN4"/>
<dbReference type="PANTHER" id="PTHR33867">
    <property type="entry name" value="RIBOSOME MATURATION FACTOR RIMP"/>
    <property type="match status" value="1"/>
</dbReference>
<dbReference type="SUPFAM" id="SSF75420">
    <property type="entry name" value="YhbC-like, N-terminal domain"/>
    <property type="match status" value="1"/>
</dbReference>
<dbReference type="CDD" id="cd01734">
    <property type="entry name" value="YlxS_C"/>
    <property type="match status" value="1"/>
</dbReference>